<evidence type="ECO:0000256" key="1">
    <source>
        <dbReference type="SAM" id="MobiDB-lite"/>
    </source>
</evidence>
<feature type="compositionally biased region" description="Acidic residues" evidence="1">
    <location>
        <begin position="183"/>
        <end position="196"/>
    </location>
</feature>
<keyword evidence="3" id="KW-1185">Reference proteome</keyword>
<feature type="region of interest" description="Disordered" evidence="1">
    <location>
        <begin position="271"/>
        <end position="291"/>
    </location>
</feature>
<dbReference type="PANTHER" id="PTHR35716">
    <property type="entry name" value="OS05G0574700 PROTEIN-RELATED"/>
    <property type="match status" value="1"/>
</dbReference>
<dbReference type="PANTHER" id="PTHR35716:SF6">
    <property type="entry name" value="DUF4864 DOMAIN-CONTAINING PROTEIN"/>
    <property type="match status" value="1"/>
</dbReference>
<accession>A0A836B844</accession>
<protein>
    <submittedName>
        <fullName evidence="2">Uncharacterized protein</fullName>
    </submittedName>
</protein>
<gene>
    <name evidence="2" type="ORF">HYH02_004798</name>
</gene>
<name>A0A836B844_9CHLO</name>
<dbReference type="EMBL" id="JAEHOD010000011">
    <property type="protein sequence ID" value="KAG2450290.1"/>
    <property type="molecule type" value="Genomic_DNA"/>
</dbReference>
<reference evidence="2" key="1">
    <citation type="journal article" date="2020" name="bioRxiv">
        <title>Comparative genomics of Chlamydomonas.</title>
        <authorList>
            <person name="Craig R.J."/>
            <person name="Hasan A.R."/>
            <person name="Ness R.W."/>
            <person name="Keightley P.D."/>
        </authorList>
    </citation>
    <scope>NUCLEOTIDE SEQUENCE</scope>
    <source>
        <strain evidence="2">CCAP 11/173</strain>
    </source>
</reference>
<evidence type="ECO:0000313" key="2">
    <source>
        <dbReference type="EMBL" id="KAG2450290.1"/>
    </source>
</evidence>
<organism evidence="2 3">
    <name type="scientific">Chlamydomonas schloesseri</name>
    <dbReference type="NCBI Taxonomy" id="2026947"/>
    <lineage>
        <taxon>Eukaryota</taxon>
        <taxon>Viridiplantae</taxon>
        <taxon>Chlorophyta</taxon>
        <taxon>core chlorophytes</taxon>
        <taxon>Chlorophyceae</taxon>
        <taxon>CS clade</taxon>
        <taxon>Chlamydomonadales</taxon>
        <taxon>Chlamydomonadaceae</taxon>
        <taxon>Chlamydomonas</taxon>
    </lineage>
</organism>
<feature type="region of interest" description="Disordered" evidence="1">
    <location>
        <begin position="1"/>
        <end position="56"/>
    </location>
</feature>
<comment type="caution">
    <text evidence="2">The sequence shown here is derived from an EMBL/GenBank/DDBJ whole genome shotgun (WGS) entry which is preliminary data.</text>
</comment>
<dbReference type="Pfam" id="PF16156">
    <property type="entry name" value="DUF4864"/>
    <property type="match status" value="1"/>
</dbReference>
<dbReference type="AlphaFoldDB" id="A0A836B844"/>
<feature type="compositionally biased region" description="Low complexity" evidence="1">
    <location>
        <begin position="18"/>
        <end position="43"/>
    </location>
</feature>
<dbReference type="Proteomes" id="UP000613740">
    <property type="component" value="Unassembled WGS sequence"/>
</dbReference>
<proteinExistence type="predicted"/>
<dbReference type="InterPro" id="IPR032347">
    <property type="entry name" value="DUF4864"/>
</dbReference>
<evidence type="ECO:0000313" key="3">
    <source>
        <dbReference type="Proteomes" id="UP000613740"/>
    </source>
</evidence>
<sequence>MRCAAGASPAPGESTPPSSDGASSSSSSSSSSGSSSSSSSRSSEAAAQDPSSAIQHDPLSLEAAVATLETIWDLARRRHQLQQDQDDDEDQHDHHDQLLLRYFPDSVVDGADELRSAAESDRPLTFRDVVEYGFEIKGFTFDSYAERHLFFSPPGAVTRLSGFRTAPDRCVLRYAVAERAQEELEQEQEQGQEEQEVAGAAAGAAAAGGGGGERAVLTFVLECREMLSPHYRSARIDYVWQVVSVTGEADPAALQHHRLHVRGLAGGTAAAAAAAAGGQEEDDGGEHPRGPHPCVPPEAVVAAQLAALKANDPATVFAFASPGNQAATGPLERFATMLQNPMYRPLLRHRTAAPYRRKMLGPTSYSEVAKVVSDNTGMDNTVEMVYLWELSKQGPAAGPFEGCWMVDGVSLVAAKVLS</sequence>
<dbReference type="OrthoDB" id="541118at2759"/>
<feature type="region of interest" description="Disordered" evidence="1">
    <location>
        <begin position="182"/>
        <end position="210"/>
    </location>
</feature>